<feature type="compositionally biased region" description="Basic residues" evidence="7">
    <location>
        <begin position="374"/>
        <end position="386"/>
    </location>
</feature>
<evidence type="ECO:0000259" key="8">
    <source>
        <dbReference type="PROSITE" id="PS50118"/>
    </source>
</evidence>
<gene>
    <name evidence="9" type="ORF">GSTUAT00007204001</name>
</gene>
<feature type="compositionally biased region" description="Basic and acidic residues" evidence="7">
    <location>
        <begin position="207"/>
        <end position="216"/>
    </location>
</feature>
<name>A0A292PMG4_9PEZI</name>
<evidence type="ECO:0000256" key="4">
    <source>
        <dbReference type="ARBA" id="ARBA00023163"/>
    </source>
</evidence>
<feature type="compositionally biased region" description="Polar residues" evidence="7">
    <location>
        <begin position="12"/>
        <end position="30"/>
    </location>
</feature>
<dbReference type="GO" id="GO:0000981">
    <property type="term" value="F:DNA-binding transcription factor activity, RNA polymerase II-specific"/>
    <property type="evidence" value="ECO:0007669"/>
    <property type="project" value="TreeGrafter"/>
</dbReference>
<feature type="region of interest" description="Disordered" evidence="7">
    <location>
        <begin position="1"/>
        <end position="30"/>
    </location>
</feature>
<dbReference type="EMBL" id="LN891118">
    <property type="protein sequence ID" value="CUS08696.1"/>
    <property type="molecule type" value="Genomic_DNA"/>
</dbReference>
<sequence>MTATAKAPPSPVLSQSNIEGQFTPQRMSNTSSTAYNFHSLGLGFDSPCLSSGQQSYCAPSTPASQEHQLSQSSYFPPGQPPYSTPDYRDLAGYGDKYQPNHPEYAISDDSYNDLVNLPHSWRIKPQLTFTDQSVYQNTEARLTRPEEPYMGFQEPISSPVLPRRSARNTSDTAVVINHRTTITTKSGSNGEPTTHIRVKRPTRKRKPSTEKSEKPKVPKLTMPLSELTADYEHIPVKDMESWVRRSAETRKQEVEKRGGYVTRPMNSFMLYRSAYADRTKFWCLQNNHQVVSSVSGESWPLEPLVIRDKYNELAKIERINHQSAHPGYKFCPSKTQSGKKKKEVKGPEESEPSELEGFPDDDDDYAGSMGGARGAKKTMRGGKKSPKGSSQNRGTSINGFIGLCYDHTEGGAQRSSFIHNNPGKTPPMCMANANMHLSGQYYETTVRTSPATNIPSSMHPSVIEDVTIRKTQAPMGTMNMNHPQQALYQTDQIDSLLASTLEGQDNSKVDPALLATGSLTDPYMNSSQHQNAQPDHASQFIDEGIFDGQFEIDRLFATADIPHLPFPDGEPQQDPMAQLERSSHTADLRKIQVYDQSIQGFLDSQEPWGRNGDAMMEDRDQLHYDDWLQEAYLPK</sequence>
<evidence type="ECO:0000256" key="6">
    <source>
        <dbReference type="PROSITE-ProRule" id="PRU00267"/>
    </source>
</evidence>
<keyword evidence="10" id="KW-1185">Reference proteome</keyword>
<keyword evidence="2" id="KW-0805">Transcription regulation</keyword>
<dbReference type="SUPFAM" id="SSF47095">
    <property type="entry name" value="HMG-box"/>
    <property type="match status" value="1"/>
</dbReference>
<feature type="region of interest" description="Disordered" evidence="7">
    <location>
        <begin position="183"/>
        <end position="217"/>
    </location>
</feature>
<dbReference type="InterPro" id="IPR050917">
    <property type="entry name" value="SOX_TF"/>
</dbReference>
<evidence type="ECO:0000256" key="3">
    <source>
        <dbReference type="ARBA" id="ARBA00023125"/>
    </source>
</evidence>
<accession>A0A292PMG4</accession>
<feature type="compositionally biased region" description="Polar residues" evidence="7">
    <location>
        <begin position="54"/>
        <end position="74"/>
    </location>
</feature>
<organism evidence="9 10">
    <name type="scientific">Tuber aestivum</name>
    <name type="common">summer truffle</name>
    <dbReference type="NCBI Taxonomy" id="59557"/>
    <lineage>
        <taxon>Eukaryota</taxon>
        <taxon>Fungi</taxon>
        <taxon>Dikarya</taxon>
        <taxon>Ascomycota</taxon>
        <taxon>Pezizomycotina</taxon>
        <taxon>Pezizomycetes</taxon>
        <taxon>Pezizales</taxon>
        <taxon>Tuberaceae</taxon>
        <taxon>Tuber</taxon>
    </lineage>
</organism>
<proteinExistence type="predicted"/>
<dbReference type="InterPro" id="IPR036910">
    <property type="entry name" value="HMG_box_dom_sf"/>
</dbReference>
<dbReference type="Gene3D" id="1.10.30.10">
    <property type="entry name" value="High mobility group box domain"/>
    <property type="match status" value="1"/>
</dbReference>
<evidence type="ECO:0000256" key="2">
    <source>
        <dbReference type="ARBA" id="ARBA00023015"/>
    </source>
</evidence>
<dbReference type="Pfam" id="PF00505">
    <property type="entry name" value="HMG_box"/>
    <property type="match status" value="1"/>
</dbReference>
<dbReference type="PANTHER" id="PTHR45803:SF5">
    <property type="entry name" value="SOX100B"/>
    <property type="match status" value="1"/>
</dbReference>
<feature type="compositionally biased region" description="Basic residues" evidence="7">
    <location>
        <begin position="196"/>
        <end position="206"/>
    </location>
</feature>
<evidence type="ECO:0000256" key="5">
    <source>
        <dbReference type="ARBA" id="ARBA00023242"/>
    </source>
</evidence>
<keyword evidence="4" id="KW-0804">Transcription</keyword>
<feature type="DNA-binding region" description="HMG box" evidence="6">
    <location>
        <begin position="261"/>
        <end position="329"/>
    </location>
</feature>
<dbReference type="AlphaFoldDB" id="A0A292PMG4"/>
<reference evidence="9" key="1">
    <citation type="submission" date="2015-10" db="EMBL/GenBank/DDBJ databases">
        <authorList>
            <person name="Regsiter A."/>
            <person name="william w."/>
        </authorList>
    </citation>
    <scope>NUCLEOTIDE SEQUENCE</scope>
    <source>
        <strain evidence="9">Montdore</strain>
    </source>
</reference>
<evidence type="ECO:0000313" key="10">
    <source>
        <dbReference type="Proteomes" id="UP001412239"/>
    </source>
</evidence>
<dbReference type="Proteomes" id="UP001412239">
    <property type="component" value="Unassembled WGS sequence"/>
</dbReference>
<keyword evidence="3 6" id="KW-0238">DNA-binding</keyword>
<dbReference type="InterPro" id="IPR009071">
    <property type="entry name" value="HMG_box_dom"/>
</dbReference>
<feature type="domain" description="HMG box" evidence="8">
    <location>
        <begin position="261"/>
        <end position="329"/>
    </location>
</feature>
<comment type="subcellular location">
    <subcellularLocation>
        <location evidence="1">Nucleus</location>
    </subcellularLocation>
</comment>
<feature type="compositionally biased region" description="Polar residues" evidence="7">
    <location>
        <begin position="387"/>
        <end position="396"/>
    </location>
</feature>
<evidence type="ECO:0000256" key="1">
    <source>
        <dbReference type="ARBA" id="ARBA00004123"/>
    </source>
</evidence>
<feature type="region of interest" description="Disordered" evidence="7">
    <location>
        <begin position="324"/>
        <end position="396"/>
    </location>
</feature>
<feature type="compositionally biased region" description="Acidic residues" evidence="7">
    <location>
        <begin position="349"/>
        <end position="365"/>
    </location>
</feature>
<dbReference type="GO" id="GO:0000978">
    <property type="term" value="F:RNA polymerase II cis-regulatory region sequence-specific DNA binding"/>
    <property type="evidence" value="ECO:0007669"/>
    <property type="project" value="TreeGrafter"/>
</dbReference>
<evidence type="ECO:0000256" key="7">
    <source>
        <dbReference type="SAM" id="MobiDB-lite"/>
    </source>
</evidence>
<feature type="region of interest" description="Disordered" evidence="7">
    <location>
        <begin position="54"/>
        <end position="79"/>
    </location>
</feature>
<feature type="compositionally biased region" description="Polar residues" evidence="7">
    <location>
        <begin position="183"/>
        <end position="192"/>
    </location>
</feature>
<feature type="region of interest" description="Disordered" evidence="7">
    <location>
        <begin position="149"/>
        <end position="168"/>
    </location>
</feature>
<keyword evidence="5 6" id="KW-0539">Nucleus</keyword>
<protein>
    <recommendedName>
        <fullName evidence="8">HMG box domain-containing protein</fullName>
    </recommendedName>
</protein>
<dbReference type="PROSITE" id="PS50118">
    <property type="entry name" value="HMG_BOX_2"/>
    <property type="match status" value="1"/>
</dbReference>
<evidence type="ECO:0000313" key="9">
    <source>
        <dbReference type="EMBL" id="CUS08696.1"/>
    </source>
</evidence>
<dbReference type="PANTHER" id="PTHR45803">
    <property type="entry name" value="SOX100B"/>
    <property type="match status" value="1"/>
</dbReference>
<dbReference type="GO" id="GO:0005634">
    <property type="term" value="C:nucleus"/>
    <property type="evidence" value="ECO:0007669"/>
    <property type="project" value="UniProtKB-SubCell"/>
</dbReference>